<dbReference type="VEuPathDB" id="FungiDB:ATEG_06946"/>
<proteinExistence type="predicted"/>
<evidence type="ECO:0000313" key="2">
    <source>
        <dbReference type="Proteomes" id="UP000007963"/>
    </source>
</evidence>
<evidence type="ECO:0000313" key="1">
    <source>
        <dbReference type="EMBL" id="EAU32330.1"/>
    </source>
</evidence>
<gene>
    <name evidence="1" type="ORF">ATEG_06946</name>
</gene>
<organism evidence="1 2">
    <name type="scientific">Aspergillus terreus (strain NIH 2624 / FGSC A1156)</name>
    <dbReference type="NCBI Taxonomy" id="341663"/>
    <lineage>
        <taxon>Eukaryota</taxon>
        <taxon>Fungi</taxon>
        <taxon>Dikarya</taxon>
        <taxon>Ascomycota</taxon>
        <taxon>Pezizomycotina</taxon>
        <taxon>Eurotiomycetes</taxon>
        <taxon>Eurotiomycetidae</taxon>
        <taxon>Eurotiales</taxon>
        <taxon>Aspergillaceae</taxon>
        <taxon>Aspergillus</taxon>
        <taxon>Aspergillus subgen. Circumdati</taxon>
    </lineage>
</organism>
<dbReference type="HOGENOM" id="CLU_1447371_0_0_1"/>
<dbReference type="RefSeq" id="XP_001209632.1">
    <property type="nucleotide sequence ID" value="XM_001209632.1"/>
</dbReference>
<protein>
    <submittedName>
        <fullName evidence="1">Uncharacterized protein</fullName>
    </submittedName>
</protein>
<dbReference type="EMBL" id="CH476603">
    <property type="protein sequence ID" value="EAU32330.1"/>
    <property type="molecule type" value="Genomic_DNA"/>
</dbReference>
<dbReference type="AlphaFoldDB" id="Q0CH96"/>
<reference evidence="2" key="1">
    <citation type="submission" date="2005-09" db="EMBL/GenBank/DDBJ databases">
        <title>Annotation of the Aspergillus terreus NIH2624 genome.</title>
        <authorList>
            <person name="Birren B.W."/>
            <person name="Lander E.S."/>
            <person name="Galagan J.E."/>
            <person name="Nusbaum C."/>
            <person name="Devon K."/>
            <person name="Henn M."/>
            <person name="Ma L.-J."/>
            <person name="Jaffe D.B."/>
            <person name="Butler J."/>
            <person name="Alvarez P."/>
            <person name="Gnerre S."/>
            <person name="Grabherr M."/>
            <person name="Kleber M."/>
            <person name="Mauceli E.W."/>
            <person name="Brockman W."/>
            <person name="Rounsley S."/>
            <person name="Young S.K."/>
            <person name="LaButti K."/>
            <person name="Pushparaj V."/>
            <person name="DeCaprio D."/>
            <person name="Crawford M."/>
            <person name="Koehrsen M."/>
            <person name="Engels R."/>
            <person name="Montgomery P."/>
            <person name="Pearson M."/>
            <person name="Howarth C."/>
            <person name="Larson L."/>
            <person name="Luoma S."/>
            <person name="White J."/>
            <person name="Alvarado L."/>
            <person name="Kodira C.D."/>
            <person name="Zeng Q."/>
            <person name="Oleary S."/>
            <person name="Yandava C."/>
            <person name="Denning D.W."/>
            <person name="Nierman W.C."/>
            <person name="Milne T."/>
            <person name="Madden K."/>
        </authorList>
    </citation>
    <scope>NUCLEOTIDE SEQUENCE [LARGE SCALE GENOMIC DNA]</scope>
    <source>
        <strain evidence="2">NIH 2624 / FGSC A1156</strain>
    </source>
</reference>
<accession>Q0CH96</accession>
<sequence length="187" mass="20829">MISANANSPVYGPLSRICGPASEHKQTCGPRTRAKYTQNHGLQPNCILIRATAPDGNTDGDIGHFEPFHLNQYGNEMAEIKELKQRLGWARAMEGQTTAADDKNLSHNEIASRCIGRTSHGDVAVIRSGPEQSNNYSENFSREELLRTSEFYHRNDPHEQFKKQERARISAMFGGIPGFANIPHIVI</sequence>
<dbReference type="Proteomes" id="UP000007963">
    <property type="component" value="Unassembled WGS sequence"/>
</dbReference>
<name>Q0CH96_ASPTN</name>
<dbReference type="GeneID" id="4318908"/>
<dbReference type="OrthoDB" id="4499169at2759"/>